<dbReference type="GO" id="GO:0005886">
    <property type="term" value="C:plasma membrane"/>
    <property type="evidence" value="ECO:0007669"/>
    <property type="project" value="TreeGrafter"/>
</dbReference>
<dbReference type="OrthoDB" id="8609993at2759"/>
<dbReference type="AlphaFoldDB" id="A0A8T3CEX6"/>
<dbReference type="PROSITE" id="PS50853">
    <property type="entry name" value="FN3"/>
    <property type="match status" value="4"/>
</dbReference>
<dbReference type="CDD" id="cd00063">
    <property type="entry name" value="FN3"/>
    <property type="match status" value="3"/>
</dbReference>
<dbReference type="GO" id="GO:0098978">
    <property type="term" value="C:glutamatergic synapse"/>
    <property type="evidence" value="ECO:0007669"/>
    <property type="project" value="TreeGrafter"/>
</dbReference>
<keyword evidence="6" id="KW-1133">Transmembrane helix</keyword>
<dbReference type="InterPro" id="IPR003595">
    <property type="entry name" value="Tyr_Pase_cat"/>
</dbReference>
<feature type="domain" description="Fibronectin type-III" evidence="9">
    <location>
        <begin position="753"/>
        <end position="842"/>
    </location>
</feature>
<dbReference type="PRINTS" id="PR00700">
    <property type="entry name" value="PRTYPHPHTASE"/>
</dbReference>
<dbReference type="GO" id="GO:0004725">
    <property type="term" value="F:protein tyrosine phosphatase activity"/>
    <property type="evidence" value="ECO:0007669"/>
    <property type="project" value="InterPro"/>
</dbReference>
<dbReference type="SMART" id="SM00194">
    <property type="entry name" value="PTPc"/>
    <property type="match status" value="1"/>
</dbReference>
<feature type="domain" description="Fibronectin type-III" evidence="9">
    <location>
        <begin position="556"/>
        <end position="658"/>
    </location>
</feature>
<dbReference type="EMBL" id="JAERUA010000025">
    <property type="protein sequence ID" value="KAI1882581.1"/>
    <property type="molecule type" value="Genomic_DNA"/>
</dbReference>
<dbReference type="Gene3D" id="3.90.190.10">
    <property type="entry name" value="Protein tyrosine phosphatase superfamily"/>
    <property type="match status" value="2"/>
</dbReference>
<reference evidence="10" key="1">
    <citation type="submission" date="2021-01" db="EMBL/GenBank/DDBJ databases">
        <authorList>
            <person name="Zahm M."/>
            <person name="Roques C."/>
            <person name="Cabau C."/>
            <person name="Klopp C."/>
            <person name="Donnadieu C."/>
            <person name="Jouanno E."/>
            <person name="Lampietro C."/>
            <person name="Louis A."/>
            <person name="Herpin A."/>
            <person name="Echchiki A."/>
            <person name="Berthelot C."/>
            <person name="Parey E."/>
            <person name="Roest-Crollius H."/>
            <person name="Braasch I."/>
            <person name="Postlethwait J."/>
            <person name="Bobe J."/>
            <person name="Montfort J."/>
            <person name="Bouchez O."/>
            <person name="Begum T."/>
            <person name="Mejri S."/>
            <person name="Adams A."/>
            <person name="Chen W.-J."/>
            <person name="Guiguen Y."/>
        </authorList>
    </citation>
    <scope>NUCLEOTIDE SEQUENCE</scope>
    <source>
        <tissue evidence="10">Blood</tissue>
    </source>
</reference>
<dbReference type="SUPFAM" id="SSF52799">
    <property type="entry name" value="(Phosphotyrosine protein) phosphatases II"/>
    <property type="match status" value="1"/>
</dbReference>
<evidence type="ECO:0000259" key="8">
    <source>
        <dbReference type="PROSITE" id="PS50056"/>
    </source>
</evidence>
<feature type="transmembrane region" description="Helical" evidence="6">
    <location>
        <begin position="12"/>
        <end position="32"/>
    </location>
</feature>
<dbReference type="InterPro" id="IPR058859">
    <property type="entry name" value="Fn3_R-PTP-O"/>
</dbReference>
<feature type="transmembrane region" description="Helical" evidence="6">
    <location>
        <begin position="908"/>
        <end position="929"/>
    </location>
</feature>
<dbReference type="GO" id="GO:0098982">
    <property type="term" value="C:GABA-ergic synapse"/>
    <property type="evidence" value="ECO:0007669"/>
    <property type="project" value="TreeGrafter"/>
</dbReference>
<keyword evidence="11" id="KW-1185">Reference proteome</keyword>
<evidence type="ECO:0000256" key="5">
    <source>
        <dbReference type="ARBA" id="ARBA00023136"/>
    </source>
</evidence>
<comment type="subcellular location">
    <subcellularLocation>
        <location evidence="1">Membrane</location>
        <topology evidence="1">Single-pass membrane protein</topology>
    </subcellularLocation>
</comment>
<dbReference type="Pfam" id="PF00102">
    <property type="entry name" value="Y_phosphatase"/>
    <property type="match status" value="2"/>
</dbReference>
<feature type="domain" description="Fibronectin type-III" evidence="9">
    <location>
        <begin position="459"/>
        <end position="555"/>
    </location>
</feature>
<dbReference type="InterPro" id="IPR003961">
    <property type="entry name" value="FN3_dom"/>
</dbReference>
<evidence type="ECO:0000259" key="7">
    <source>
        <dbReference type="PROSITE" id="PS50055"/>
    </source>
</evidence>
<dbReference type="InterPro" id="IPR036116">
    <property type="entry name" value="FN3_sf"/>
</dbReference>
<evidence type="ECO:0000313" key="10">
    <source>
        <dbReference type="EMBL" id="KAI1882581.1"/>
    </source>
</evidence>
<evidence type="ECO:0000256" key="1">
    <source>
        <dbReference type="ARBA" id="ARBA00004167"/>
    </source>
</evidence>
<dbReference type="PROSITE" id="PS50055">
    <property type="entry name" value="TYR_PHOSPHATASE_PTP"/>
    <property type="match status" value="1"/>
</dbReference>
<dbReference type="PANTHER" id="PTHR47028">
    <property type="entry name" value="RECEPTOR-TYPE TYROSINE-PROTEIN PHOSPHATASE O"/>
    <property type="match status" value="1"/>
</dbReference>
<name>A0A8T3CEX6_9TELE</name>
<dbReference type="InterPro" id="IPR013783">
    <property type="entry name" value="Ig-like_fold"/>
</dbReference>
<evidence type="ECO:0000256" key="2">
    <source>
        <dbReference type="ARBA" id="ARBA00022729"/>
    </source>
</evidence>
<dbReference type="InterPro" id="IPR016130">
    <property type="entry name" value="Tyr_Pase_AS"/>
</dbReference>
<dbReference type="Pfam" id="PF26586">
    <property type="entry name" value="Fn3_R-PTP-O"/>
    <property type="match status" value="1"/>
</dbReference>
<dbReference type="InterPro" id="IPR029021">
    <property type="entry name" value="Prot-tyrosine_phosphatase-like"/>
</dbReference>
<dbReference type="Proteomes" id="UP000829720">
    <property type="component" value="Unassembled WGS sequence"/>
</dbReference>
<dbReference type="SMART" id="SM00060">
    <property type="entry name" value="FN3"/>
    <property type="match status" value="5"/>
</dbReference>
<dbReference type="GO" id="GO:0090090">
    <property type="term" value="P:negative regulation of canonical Wnt signaling pathway"/>
    <property type="evidence" value="ECO:0007669"/>
    <property type="project" value="TreeGrafter"/>
</dbReference>
<dbReference type="InterPro" id="IPR000387">
    <property type="entry name" value="Tyr_Pase_dom"/>
</dbReference>
<dbReference type="Pfam" id="PF00041">
    <property type="entry name" value="fn3"/>
    <property type="match status" value="2"/>
</dbReference>
<dbReference type="Gene3D" id="2.60.40.10">
    <property type="entry name" value="Immunoglobulins"/>
    <property type="match status" value="3"/>
</dbReference>
<evidence type="ECO:0008006" key="12">
    <source>
        <dbReference type="Google" id="ProtNLM"/>
    </source>
</evidence>
<keyword evidence="2" id="KW-0732">Signal</keyword>
<protein>
    <recommendedName>
        <fullName evidence="12">Protein-tyrosine-phosphatase</fullName>
    </recommendedName>
</protein>
<sequence>MTLKSKKVLKSMRCQGFIGITTSMLPYIIWLFCSIQSATSFRVSVRDDSSLVMLLEREDMTENATVYAVKVTGEPIAHILQFQDTDGSVPPPLVFNTSYHGLSYTISLITNAGTLWSKPVKTVTVLTQPLPVESVSIQDYQLSPETGVVFEIKTAENNLFTRVNISYLEGRERRSMLYKDFLRGKTVFRHWLPGACYSNITFRLVSEATANKSTLVRQSGVGHDTIHHRTVPNPPLNISLKMVHLSSRVSAGGLPGGPHPRRARDVPLLEQEEAEAQEEEEESVEEVVDGLVQNASDTYSSVEDAPQEGQSITSSYWPLALGSPAPTEEEFVNAVVPEYEDSNEPGSGMDVPLPSAPPITPTRLPPILLELRWQPPRPPATFDSFSIYIYRDGNCTETATVDENTHEFFVELTEPGTYRALVRTLSSSGDCEPRESTSNTSITFYLSPSSEWFEQPKERPQAVSVRMLGSSTAAVSWAPSSESHNGSLVSVLSLTCLRPSISQRMENTYCSEENSTSDIITNLTPGAQYRVVVYHTNGPLISPPSDPVIIGIEPTGVQDLMVHQLSPTAVILSWQRPYHVAFRKYILQTFFFNPVTLTSEWTTYYEIAATASVTASVRVTDLLPAWYYNFRVTMVTWGEPALSCCDTATVSFITAPEAPHISSVHYSNSLLYVRWTYGDIFTDLSHSRLLHWLVVAEGKKGSKRRISADVTRTVMMATLALPPGDIYNLTVTACTEKGTNTSMPHIIKLEPAPPKSLYAVNATHSSVTLLWVEEGVVDFYQVLCKQVRPSKDLKTREPQSVHSHVATVADLQPSTTYNCSVTSYSYSTPSEPSYITVSTPAREMNPSVAAISALAILSILLVSLLILIFLVLRKKHLQLARECGAGTFVNFASFERDGKLPYNWRRSLFAFLTLLPSCLWTDYLLAFYINPWSKTALKKRKLTSPVQLDDFDAYFKDMSKDSAYKFSLQFEELKSVGLDLSHEAADLPVNRAKNRYTNILPYDFSRVKLVSMHNDEGSDYINANYIPVKCDHYWPFTDEPVAYGEITVEMLSEKEAPEWTVRNFRLGYADESQDVLHLNYTSWPDHGVPTVNAIESILQFVQIVRQHASRTKGPIVVHCRAGVGRTGTFIALDRLMQHLREHEFADILGLVSEMRSHRLSMVQTEEQYVFIHQCVQLMWRKKKQQSVTSDVIYENVTKS</sequence>
<dbReference type="GO" id="GO:0007411">
    <property type="term" value="P:axon guidance"/>
    <property type="evidence" value="ECO:0007669"/>
    <property type="project" value="TreeGrafter"/>
</dbReference>
<keyword evidence="4" id="KW-0904">Protein phosphatase</keyword>
<dbReference type="PROSITE" id="PS50056">
    <property type="entry name" value="TYR_PHOSPHATASE_2"/>
    <property type="match status" value="1"/>
</dbReference>
<evidence type="ECO:0000256" key="6">
    <source>
        <dbReference type="SAM" id="Phobius"/>
    </source>
</evidence>
<keyword evidence="6" id="KW-0812">Transmembrane</keyword>
<keyword evidence="3" id="KW-0378">Hydrolase</keyword>
<dbReference type="SUPFAM" id="SSF49265">
    <property type="entry name" value="Fibronectin type III"/>
    <property type="match status" value="3"/>
</dbReference>
<gene>
    <name evidence="10" type="ORF">AGOR_G00252230</name>
</gene>
<dbReference type="InterPro" id="IPR000242">
    <property type="entry name" value="PTP_cat"/>
</dbReference>
<organism evidence="10 11">
    <name type="scientific">Albula goreensis</name>
    <dbReference type="NCBI Taxonomy" id="1534307"/>
    <lineage>
        <taxon>Eukaryota</taxon>
        <taxon>Metazoa</taxon>
        <taxon>Chordata</taxon>
        <taxon>Craniata</taxon>
        <taxon>Vertebrata</taxon>
        <taxon>Euteleostomi</taxon>
        <taxon>Actinopterygii</taxon>
        <taxon>Neopterygii</taxon>
        <taxon>Teleostei</taxon>
        <taxon>Albuliformes</taxon>
        <taxon>Albulidae</taxon>
        <taxon>Albula</taxon>
    </lineage>
</organism>
<dbReference type="PANTHER" id="PTHR47028:SF1">
    <property type="entry name" value="RECEPTOR-TYPE TYROSINE-PROTEIN PHOSPHATASE O"/>
    <property type="match status" value="1"/>
</dbReference>
<dbReference type="GO" id="GO:0017147">
    <property type="term" value="F:Wnt-protein binding"/>
    <property type="evidence" value="ECO:0007669"/>
    <property type="project" value="TreeGrafter"/>
</dbReference>
<evidence type="ECO:0000313" key="11">
    <source>
        <dbReference type="Proteomes" id="UP000829720"/>
    </source>
</evidence>
<dbReference type="SMART" id="SM00404">
    <property type="entry name" value="PTPc_motif"/>
    <property type="match status" value="1"/>
</dbReference>
<feature type="domain" description="Tyrosine specific protein phosphatases" evidence="8">
    <location>
        <begin position="1095"/>
        <end position="1169"/>
    </location>
</feature>
<proteinExistence type="predicted"/>
<evidence type="ECO:0000256" key="3">
    <source>
        <dbReference type="ARBA" id="ARBA00022801"/>
    </source>
</evidence>
<dbReference type="PROSITE" id="PS00383">
    <property type="entry name" value="TYR_PHOSPHATASE_1"/>
    <property type="match status" value="1"/>
</dbReference>
<dbReference type="GO" id="GO:0072112">
    <property type="term" value="P:podocyte differentiation"/>
    <property type="evidence" value="ECO:0007669"/>
    <property type="project" value="TreeGrafter"/>
</dbReference>
<evidence type="ECO:0000256" key="4">
    <source>
        <dbReference type="ARBA" id="ARBA00022912"/>
    </source>
</evidence>
<accession>A0A8T3CEX6</accession>
<dbReference type="GO" id="GO:0045296">
    <property type="term" value="F:cadherin binding"/>
    <property type="evidence" value="ECO:0007669"/>
    <property type="project" value="TreeGrafter"/>
</dbReference>
<feature type="transmembrane region" description="Helical" evidence="6">
    <location>
        <begin position="848"/>
        <end position="872"/>
    </location>
</feature>
<dbReference type="InterPro" id="IPR042996">
    <property type="entry name" value="PTPRO"/>
</dbReference>
<feature type="domain" description="Tyrosine-protein phosphatase" evidence="7">
    <location>
        <begin position="966"/>
        <end position="1178"/>
    </location>
</feature>
<keyword evidence="5 6" id="KW-0472">Membrane</keyword>
<comment type="caution">
    <text evidence="10">The sequence shown here is derived from an EMBL/GenBank/DDBJ whole genome shotgun (WGS) entry which is preliminary data.</text>
</comment>
<dbReference type="GO" id="GO:0003093">
    <property type="term" value="P:regulation of glomerular filtration"/>
    <property type="evidence" value="ECO:0007669"/>
    <property type="project" value="TreeGrafter"/>
</dbReference>
<feature type="domain" description="Fibronectin type-III" evidence="9">
    <location>
        <begin position="353"/>
        <end position="449"/>
    </location>
</feature>
<evidence type="ECO:0000259" key="9">
    <source>
        <dbReference type="PROSITE" id="PS50853"/>
    </source>
</evidence>